<accession>A0A8J2R381</accession>
<comment type="caution">
    <text evidence="2">The sequence shown here is derived from an EMBL/GenBank/DDBJ whole genome shotgun (WGS) entry which is preliminary data.</text>
</comment>
<protein>
    <submittedName>
        <fullName evidence="2">(African queen) hypothetical protein</fullName>
    </submittedName>
</protein>
<dbReference type="Proteomes" id="UP000789524">
    <property type="component" value="Unassembled WGS sequence"/>
</dbReference>
<dbReference type="AlphaFoldDB" id="A0A8J2R381"/>
<name>A0A8J2R381_9NEOP</name>
<proteinExistence type="predicted"/>
<keyword evidence="1" id="KW-0812">Transmembrane</keyword>
<dbReference type="OrthoDB" id="7366055at2759"/>
<dbReference type="EMBL" id="CAKASE010000080">
    <property type="protein sequence ID" value="CAG9582051.1"/>
    <property type="molecule type" value="Genomic_DNA"/>
</dbReference>
<organism evidence="2 3">
    <name type="scientific">Danaus chrysippus</name>
    <name type="common">African queen</name>
    <dbReference type="NCBI Taxonomy" id="151541"/>
    <lineage>
        <taxon>Eukaryota</taxon>
        <taxon>Metazoa</taxon>
        <taxon>Ecdysozoa</taxon>
        <taxon>Arthropoda</taxon>
        <taxon>Hexapoda</taxon>
        <taxon>Insecta</taxon>
        <taxon>Pterygota</taxon>
        <taxon>Neoptera</taxon>
        <taxon>Endopterygota</taxon>
        <taxon>Lepidoptera</taxon>
        <taxon>Glossata</taxon>
        <taxon>Ditrysia</taxon>
        <taxon>Papilionoidea</taxon>
        <taxon>Nymphalidae</taxon>
        <taxon>Danainae</taxon>
        <taxon>Danaini</taxon>
        <taxon>Danaina</taxon>
        <taxon>Danaus</taxon>
        <taxon>Anosia</taxon>
    </lineage>
</organism>
<feature type="transmembrane region" description="Helical" evidence="1">
    <location>
        <begin position="12"/>
        <end position="36"/>
    </location>
</feature>
<evidence type="ECO:0000313" key="2">
    <source>
        <dbReference type="EMBL" id="CAG9582051.1"/>
    </source>
</evidence>
<keyword evidence="1" id="KW-1133">Transmembrane helix</keyword>
<evidence type="ECO:0000313" key="3">
    <source>
        <dbReference type="Proteomes" id="UP000789524"/>
    </source>
</evidence>
<evidence type="ECO:0000256" key="1">
    <source>
        <dbReference type="SAM" id="Phobius"/>
    </source>
</evidence>
<reference evidence="2" key="1">
    <citation type="submission" date="2021-09" db="EMBL/GenBank/DDBJ databases">
        <authorList>
            <person name="Martin H S."/>
        </authorList>
    </citation>
    <scope>NUCLEOTIDE SEQUENCE</scope>
</reference>
<sequence>MILLFVFSKVAIFKAVSVFLTMLLFQKMFSFGGVLLQQFMNMKVEKPAPVYGGPPTQSYDTVGYSYDPPGHEELHEGYPAREGGSFDWLLNKNIT</sequence>
<keyword evidence="1" id="KW-0472">Membrane</keyword>
<keyword evidence="3" id="KW-1185">Reference proteome</keyword>
<gene>
    <name evidence="2" type="ORF">DCHRY22_LOCUS14384</name>
</gene>